<comment type="caution">
    <text evidence="2">The sequence shown here is derived from an EMBL/GenBank/DDBJ whole genome shotgun (WGS) entry which is preliminary data.</text>
</comment>
<protein>
    <submittedName>
        <fullName evidence="2">Uncharacterized protein</fullName>
    </submittedName>
</protein>
<name>A0A4R4PP28_9ACTN</name>
<dbReference type="EMBL" id="SMKA01000152">
    <property type="protein sequence ID" value="TDC23952.1"/>
    <property type="molecule type" value="Genomic_DNA"/>
</dbReference>
<evidence type="ECO:0000313" key="2">
    <source>
        <dbReference type="EMBL" id="TDC23952.1"/>
    </source>
</evidence>
<keyword evidence="3" id="KW-1185">Reference proteome</keyword>
<feature type="region of interest" description="Disordered" evidence="1">
    <location>
        <begin position="1"/>
        <end position="21"/>
    </location>
</feature>
<reference evidence="2 3" key="1">
    <citation type="submission" date="2019-03" db="EMBL/GenBank/DDBJ databases">
        <title>Draft genome sequences of novel Actinobacteria.</title>
        <authorList>
            <person name="Sahin N."/>
            <person name="Ay H."/>
            <person name="Saygin H."/>
        </authorList>
    </citation>
    <scope>NUCLEOTIDE SEQUENCE [LARGE SCALE GENOMIC DNA]</scope>
    <source>
        <strain evidence="2 3">JCM 30547</strain>
    </source>
</reference>
<accession>A0A4R4PP28</accession>
<dbReference type="OrthoDB" id="9805171at2"/>
<dbReference type="AlphaFoldDB" id="A0A4R4PP28"/>
<gene>
    <name evidence="2" type="ORF">E1261_27270</name>
</gene>
<dbReference type="Proteomes" id="UP000295075">
    <property type="component" value="Unassembled WGS sequence"/>
</dbReference>
<evidence type="ECO:0000313" key="3">
    <source>
        <dbReference type="Proteomes" id="UP000295075"/>
    </source>
</evidence>
<dbReference type="RefSeq" id="WP_132411388.1">
    <property type="nucleotide sequence ID" value="NZ_SMKA01000152.1"/>
</dbReference>
<feature type="compositionally biased region" description="Polar residues" evidence="1">
    <location>
        <begin position="1"/>
        <end position="14"/>
    </location>
</feature>
<evidence type="ECO:0000256" key="1">
    <source>
        <dbReference type="SAM" id="MobiDB-lite"/>
    </source>
</evidence>
<sequence length="112" mass="13122">MSNSSRAISPTADQNAPDPLCRRPIGSERYVLGEEYFSTERYSYSHSWNENITLTKRPYTMSDLLNEFSAAGLWIETTLEPQLTEQARRRHPHKQEWMNKHLGILIFKLRPL</sequence>
<proteinExistence type="predicted"/>
<organism evidence="2 3">
    <name type="scientific">Kribbella albertanoniae</name>
    <dbReference type="NCBI Taxonomy" id="1266829"/>
    <lineage>
        <taxon>Bacteria</taxon>
        <taxon>Bacillati</taxon>
        <taxon>Actinomycetota</taxon>
        <taxon>Actinomycetes</taxon>
        <taxon>Propionibacteriales</taxon>
        <taxon>Kribbellaceae</taxon>
        <taxon>Kribbella</taxon>
    </lineage>
</organism>